<comment type="caution">
    <text evidence="1">The sequence shown here is derived from an EMBL/GenBank/DDBJ whole genome shotgun (WGS) entry which is preliminary data.</text>
</comment>
<name>A0AAN8FT47_TRICO</name>
<dbReference type="Proteomes" id="UP001331761">
    <property type="component" value="Unassembled WGS sequence"/>
</dbReference>
<accession>A0AAN8FT47</accession>
<evidence type="ECO:0008006" key="3">
    <source>
        <dbReference type="Google" id="ProtNLM"/>
    </source>
</evidence>
<dbReference type="AlphaFoldDB" id="A0AAN8FT47"/>
<evidence type="ECO:0000313" key="1">
    <source>
        <dbReference type="EMBL" id="KAK5983535.1"/>
    </source>
</evidence>
<dbReference type="EMBL" id="WIXE01003901">
    <property type="protein sequence ID" value="KAK5983535.1"/>
    <property type="molecule type" value="Genomic_DNA"/>
</dbReference>
<keyword evidence="2" id="KW-1185">Reference proteome</keyword>
<evidence type="ECO:0000313" key="2">
    <source>
        <dbReference type="Proteomes" id="UP001331761"/>
    </source>
</evidence>
<protein>
    <recommendedName>
        <fullName evidence="3">F-box domain-containing protein</fullName>
    </recommendedName>
</protein>
<proteinExistence type="predicted"/>
<reference evidence="1 2" key="1">
    <citation type="submission" date="2019-10" db="EMBL/GenBank/DDBJ databases">
        <title>Assembly and Annotation for the nematode Trichostrongylus colubriformis.</title>
        <authorList>
            <person name="Martin J."/>
        </authorList>
    </citation>
    <scope>NUCLEOTIDE SEQUENCE [LARGE SCALE GENOMIC DNA]</scope>
    <source>
        <strain evidence="1">G859</strain>
        <tissue evidence="1">Whole worm</tissue>
    </source>
</reference>
<gene>
    <name evidence="1" type="ORF">GCK32_010123</name>
</gene>
<sequence>CDDVTILRCSNVCRRWRALIFTEERKPRSLVCRARDTVGIFIVDRRRAILEKMCPGSEPTKLTATRSECSLFITPSIRTPRVTRSSHNDASMMLHSMSQDVLSRADMMFSCGYASLQQDGHN</sequence>
<feature type="non-terminal residue" evidence="1">
    <location>
        <position position="1"/>
    </location>
</feature>
<organism evidence="1 2">
    <name type="scientific">Trichostrongylus colubriformis</name>
    <name type="common">Black scour worm</name>
    <dbReference type="NCBI Taxonomy" id="6319"/>
    <lineage>
        <taxon>Eukaryota</taxon>
        <taxon>Metazoa</taxon>
        <taxon>Ecdysozoa</taxon>
        <taxon>Nematoda</taxon>
        <taxon>Chromadorea</taxon>
        <taxon>Rhabditida</taxon>
        <taxon>Rhabditina</taxon>
        <taxon>Rhabditomorpha</taxon>
        <taxon>Strongyloidea</taxon>
        <taxon>Trichostrongylidae</taxon>
        <taxon>Trichostrongylus</taxon>
    </lineage>
</organism>